<comment type="caution">
    <text evidence="4">The sequence shown here is derived from an EMBL/GenBank/DDBJ whole genome shotgun (WGS) entry which is preliminary data.</text>
</comment>
<dbReference type="InterPro" id="IPR001680">
    <property type="entry name" value="WD40_rpt"/>
</dbReference>
<organism evidence="4 5">
    <name type="scientific">Chengkuizengella axinellae</name>
    <dbReference type="NCBI Taxonomy" id="3064388"/>
    <lineage>
        <taxon>Bacteria</taxon>
        <taxon>Bacillati</taxon>
        <taxon>Bacillota</taxon>
        <taxon>Bacilli</taxon>
        <taxon>Bacillales</taxon>
        <taxon>Paenibacillaceae</taxon>
        <taxon>Chengkuizengella</taxon>
    </lineage>
</organism>
<dbReference type="InterPro" id="IPR011047">
    <property type="entry name" value="Quinoprotein_ADH-like_sf"/>
</dbReference>
<dbReference type="InterPro" id="IPR019775">
    <property type="entry name" value="WD40_repeat_CS"/>
</dbReference>
<dbReference type="EMBL" id="JAVAMP010000004">
    <property type="protein sequence ID" value="MDP5274846.1"/>
    <property type="molecule type" value="Genomic_DNA"/>
</dbReference>
<keyword evidence="2" id="KW-0677">Repeat</keyword>
<proteinExistence type="predicted"/>
<accession>A0ABT9IZR3</accession>
<gene>
    <name evidence="4" type="ORF">Q5Y73_12070</name>
</gene>
<evidence type="ECO:0000256" key="1">
    <source>
        <dbReference type="ARBA" id="ARBA00022574"/>
    </source>
</evidence>
<dbReference type="InterPro" id="IPR018391">
    <property type="entry name" value="PQQ_b-propeller_rpt"/>
</dbReference>
<dbReference type="InterPro" id="IPR015943">
    <property type="entry name" value="WD40/YVTN_repeat-like_dom_sf"/>
</dbReference>
<dbReference type="RefSeq" id="WP_305992148.1">
    <property type="nucleotide sequence ID" value="NZ_JAVAMP010000004.1"/>
</dbReference>
<protein>
    <submittedName>
        <fullName evidence="4">WD40 repeat domain-containing protein</fullName>
    </submittedName>
</protein>
<dbReference type="PROSITE" id="PS50294">
    <property type="entry name" value="WD_REPEATS_REGION"/>
    <property type="match status" value="3"/>
</dbReference>
<dbReference type="PROSITE" id="PS50082">
    <property type="entry name" value="WD_REPEATS_2"/>
    <property type="match status" value="6"/>
</dbReference>
<dbReference type="CDD" id="cd00200">
    <property type="entry name" value="WD40"/>
    <property type="match status" value="1"/>
</dbReference>
<sequence>MKNHEFRKHRGPVTSVAHLGGNEVVTSAYDGAVAKFNLVDNQVTLLGYHDHLVNKIVSNQEGTKAASCSSDYTIKVWDIVRGKVQITLLGHSDDVEDFMFINDELGVSASRDHRILVWDLTTGAVKTVIDGHEKDVLSLAYFDQKIFSSGDDKTLRVWDIDTGKLIHKWGPFEVETDTCAIDINKKRVVLGCDDGFIRVFSIENGELVKEINAHQSGIKKVAISPETGDILSAAYDQNIIIWNSDDFTSKVALENIPTKWERSLVWSQDGKNVLAGTFDGTVLVWEAQSGQFIKEIGDNQYEVGNVCFNEIAISNQKMALVSDDGFIRMGEMNLYPNQPFHIVEPQSGRFLMNAVALNEQSNILATGAHNQKVHLFHFKNSQLFKKKEMFLGEGPINTIRFSKNNQLFVGCYSGAIVHMNSEGEVLSKLLNVHEGAVKSLRLHPVEDYGLSCSAGGEIKTWNFKGEVMNQFLGHTAIINDVDFSPSGQLIASVSRDFTLKIFEFSTGKLLHSFCLGKRSLKSVCFVGEAMAVVGDYWGNLYTVNLTNGKVISKKIANNGISSVASNENVVLAASYDGCIYCVDPTVLHLLQVKKEMLQRLDKAV</sequence>
<dbReference type="PRINTS" id="PR00320">
    <property type="entry name" value="GPROTEINBRPT"/>
</dbReference>
<dbReference type="Pfam" id="PF00400">
    <property type="entry name" value="WD40"/>
    <property type="match status" value="6"/>
</dbReference>
<keyword evidence="1 3" id="KW-0853">WD repeat</keyword>
<feature type="repeat" description="WD" evidence="3">
    <location>
        <begin position="46"/>
        <end position="87"/>
    </location>
</feature>
<dbReference type="InterPro" id="IPR020472">
    <property type="entry name" value="WD40_PAC1"/>
</dbReference>
<dbReference type="PANTHER" id="PTHR22847:SF637">
    <property type="entry name" value="WD REPEAT DOMAIN 5B"/>
    <property type="match status" value="1"/>
</dbReference>
<dbReference type="PROSITE" id="PS00678">
    <property type="entry name" value="WD_REPEATS_1"/>
    <property type="match status" value="3"/>
</dbReference>
<evidence type="ECO:0000256" key="3">
    <source>
        <dbReference type="PROSITE-ProRule" id="PRU00221"/>
    </source>
</evidence>
<dbReference type="SMART" id="SM00564">
    <property type="entry name" value="PQQ"/>
    <property type="match status" value="4"/>
</dbReference>
<name>A0ABT9IZR3_9BACL</name>
<dbReference type="Gene3D" id="2.130.10.10">
    <property type="entry name" value="YVTN repeat-like/Quinoprotein amine dehydrogenase"/>
    <property type="match status" value="4"/>
</dbReference>
<dbReference type="SUPFAM" id="SSF50998">
    <property type="entry name" value="Quinoprotein alcohol dehydrogenase-like"/>
    <property type="match status" value="1"/>
</dbReference>
<evidence type="ECO:0000313" key="4">
    <source>
        <dbReference type="EMBL" id="MDP5274846.1"/>
    </source>
</evidence>
<feature type="repeat" description="WD" evidence="3">
    <location>
        <begin position="129"/>
        <end position="168"/>
    </location>
</feature>
<feature type="repeat" description="WD" evidence="3">
    <location>
        <begin position="471"/>
        <end position="512"/>
    </location>
</feature>
<dbReference type="PANTHER" id="PTHR22847">
    <property type="entry name" value="WD40 REPEAT PROTEIN"/>
    <property type="match status" value="1"/>
</dbReference>
<dbReference type="InterPro" id="IPR036322">
    <property type="entry name" value="WD40_repeat_dom_sf"/>
</dbReference>
<reference evidence="4 5" key="1">
    <citation type="submission" date="2023-08" db="EMBL/GenBank/DDBJ databases">
        <authorList>
            <person name="Park J.-S."/>
        </authorList>
    </citation>
    <scope>NUCLEOTIDE SEQUENCE [LARGE SCALE GENOMIC DNA]</scope>
    <source>
        <strain evidence="4 5">2205SS18-9</strain>
    </source>
</reference>
<dbReference type="SUPFAM" id="SSF50978">
    <property type="entry name" value="WD40 repeat-like"/>
    <property type="match status" value="1"/>
</dbReference>
<keyword evidence="5" id="KW-1185">Reference proteome</keyword>
<feature type="repeat" description="WD" evidence="3">
    <location>
        <begin position="263"/>
        <end position="295"/>
    </location>
</feature>
<dbReference type="SMART" id="SM00320">
    <property type="entry name" value="WD40"/>
    <property type="match status" value="12"/>
</dbReference>
<feature type="repeat" description="WD" evidence="3">
    <location>
        <begin position="88"/>
        <end position="128"/>
    </location>
</feature>
<evidence type="ECO:0000313" key="5">
    <source>
        <dbReference type="Proteomes" id="UP001231941"/>
    </source>
</evidence>
<feature type="repeat" description="WD" evidence="3">
    <location>
        <begin position="211"/>
        <end position="243"/>
    </location>
</feature>
<dbReference type="Proteomes" id="UP001231941">
    <property type="component" value="Unassembled WGS sequence"/>
</dbReference>
<evidence type="ECO:0000256" key="2">
    <source>
        <dbReference type="ARBA" id="ARBA00022737"/>
    </source>
</evidence>